<reference evidence="1 2" key="1">
    <citation type="submission" date="2021-04" db="EMBL/GenBank/DDBJ databases">
        <title>Ruania sp. nov., isolated from sandy soil of mangrove forest.</title>
        <authorList>
            <person name="Ge X."/>
            <person name="Huang R."/>
            <person name="Liu W."/>
        </authorList>
    </citation>
    <scope>NUCLEOTIDE SEQUENCE [LARGE SCALE GENOMIC DNA]</scope>
    <source>
        <strain evidence="1 2">N2-46</strain>
    </source>
</reference>
<proteinExistence type="predicted"/>
<name>A0ABS7SAA5_9MICO</name>
<comment type="caution">
    <text evidence="1">The sequence shown here is derived from an EMBL/GenBank/DDBJ whole genome shotgun (WGS) entry which is preliminary data.</text>
</comment>
<protein>
    <submittedName>
        <fullName evidence="1">Phage tail family protein</fullName>
    </submittedName>
</protein>
<evidence type="ECO:0000313" key="1">
    <source>
        <dbReference type="EMBL" id="MBZ2197279.1"/>
    </source>
</evidence>
<evidence type="ECO:0000313" key="2">
    <source>
        <dbReference type="Proteomes" id="UP000826651"/>
    </source>
</evidence>
<organism evidence="1 2">
    <name type="scientific">Occultella gossypii</name>
    <dbReference type="NCBI Taxonomy" id="2800820"/>
    <lineage>
        <taxon>Bacteria</taxon>
        <taxon>Bacillati</taxon>
        <taxon>Actinomycetota</taxon>
        <taxon>Actinomycetes</taxon>
        <taxon>Micrococcales</taxon>
        <taxon>Ruaniaceae</taxon>
        <taxon>Occultella</taxon>
    </lineage>
</organism>
<dbReference type="Proteomes" id="UP000826651">
    <property type="component" value="Unassembled WGS sequence"/>
</dbReference>
<sequence>MYLGPENYLGTTAYLGPDGDVAPTFPLGTLAVTVDGVTFFGSVADGDWSVQEEGIEGWFDGAPVRSDAPDRPGQHGQFGLPAYRGGRTVGLSVQCETRSDLDIGAARRVVTSILADGEYGLLTVVEPDGHTTSAAVRLNGQPLVRTDGWRSATAQIELFAPDPYRYGPKRQHYTTLPELVGGLEFDLFTDGTVDTGYLEFGEQGSTGRVILTNEGTAPYFPDFEVRGPAPGGFTLTNVETGRQIVSSTVIPAGSTLTVRSAIGVATLDGVDRSGQLVRREWTPVPKQGSSEWAFSAPTFTAAALVASVRDAWW</sequence>
<accession>A0ABS7SAA5</accession>
<dbReference type="EMBL" id="JAGSHT010000013">
    <property type="protein sequence ID" value="MBZ2197279.1"/>
    <property type="molecule type" value="Genomic_DNA"/>
</dbReference>
<gene>
    <name evidence="1" type="ORF">KCQ71_14025</name>
</gene>
<keyword evidence="2" id="KW-1185">Reference proteome</keyword>
<dbReference type="RefSeq" id="WP_223406927.1">
    <property type="nucleotide sequence ID" value="NZ_JAGSHT010000013.1"/>
</dbReference>